<dbReference type="SUPFAM" id="SSF46785">
    <property type="entry name" value="Winged helix' DNA-binding domain"/>
    <property type="match status" value="1"/>
</dbReference>
<name>A0A1I6K524_9EURY</name>
<dbReference type="InterPro" id="IPR036388">
    <property type="entry name" value="WH-like_DNA-bd_sf"/>
</dbReference>
<feature type="transmembrane region" description="Helical" evidence="2">
    <location>
        <begin position="208"/>
        <end position="227"/>
    </location>
</feature>
<proteinExistence type="predicted"/>
<dbReference type="Pfam" id="PF12840">
    <property type="entry name" value="HTH_20"/>
    <property type="match status" value="1"/>
</dbReference>
<dbReference type="RefSeq" id="WP_089812939.1">
    <property type="nucleotide sequence ID" value="NZ_FOZK01000001.1"/>
</dbReference>
<dbReference type="InterPro" id="IPR056525">
    <property type="entry name" value="HVO_1552_C"/>
</dbReference>
<evidence type="ECO:0000313" key="5">
    <source>
        <dbReference type="Proteomes" id="UP000199062"/>
    </source>
</evidence>
<dbReference type="InterPro" id="IPR036390">
    <property type="entry name" value="WH_DNA-bd_sf"/>
</dbReference>
<dbReference type="STRING" id="767519.SAMN05216559_0153"/>
<feature type="region of interest" description="Disordered" evidence="1">
    <location>
        <begin position="156"/>
        <end position="175"/>
    </location>
</feature>
<accession>A0A1I6K524</accession>
<feature type="transmembrane region" description="Helical" evidence="2">
    <location>
        <begin position="120"/>
        <end position="141"/>
    </location>
</feature>
<dbReference type="Gene3D" id="1.10.10.10">
    <property type="entry name" value="Winged helix-like DNA-binding domain superfamily/Winged helix DNA-binding domain"/>
    <property type="match status" value="1"/>
</dbReference>
<evidence type="ECO:0000313" key="4">
    <source>
        <dbReference type="EMBL" id="SFR85930.1"/>
    </source>
</evidence>
<keyword evidence="5" id="KW-1185">Reference proteome</keyword>
<sequence length="229" mass="23248">MSLLPSRDPATPDAEPRVIGVDSEDADDVLAALSAGTARKLLAELNETPAPPGELADRVDTSLQNAQYHLEKLETAGAVEVVDTAYSEKGREMDVYAPANQPLVICAGGEQETSGVRSALTSLLGGVGALAVASLLVQQLFGRGLETFFGPSVERGSAGGTTPDPSYLTNGTSAGGASAQATELVTETAASAAGPAQSAVGTILPPGLAFFAGGAVVLAFVFAIWYVDR</sequence>
<dbReference type="InterPro" id="IPR011991">
    <property type="entry name" value="ArsR-like_HTH"/>
</dbReference>
<dbReference type="AlphaFoldDB" id="A0A1I6K524"/>
<evidence type="ECO:0000256" key="1">
    <source>
        <dbReference type="SAM" id="MobiDB-lite"/>
    </source>
</evidence>
<protein>
    <submittedName>
        <fullName evidence="4">Transcriptional regulator, ArsR family</fullName>
    </submittedName>
</protein>
<gene>
    <name evidence="4" type="ORF">SAMN05216559_0153</name>
</gene>
<reference evidence="4 5" key="1">
    <citation type="submission" date="2016-10" db="EMBL/GenBank/DDBJ databases">
        <authorList>
            <person name="de Groot N.N."/>
        </authorList>
    </citation>
    <scope>NUCLEOTIDE SEQUENCE [LARGE SCALE GENOMIC DNA]</scope>
    <source>
        <strain evidence="4 5">CGMCC 1.10457</strain>
    </source>
</reference>
<organism evidence="4 5">
    <name type="scientific">Halomicrobium zhouii</name>
    <dbReference type="NCBI Taxonomy" id="767519"/>
    <lineage>
        <taxon>Archaea</taxon>
        <taxon>Methanobacteriati</taxon>
        <taxon>Methanobacteriota</taxon>
        <taxon>Stenosarchaea group</taxon>
        <taxon>Halobacteria</taxon>
        <taxon>Halobacteriales</taxon>
        <taxon>Haloarculaceae</taxon>
        <taxon>Halomicrobium</taxon>
    </lineage>
</organism>
<feature type="region of interest" description="Disordered" evidence="1">
    <location>
        <begin position="1"/>
        <end position="22"/>
    </location>
</feature>
<dbReference type="EMBL" id="FOZK01000001">
    <property type="protein sequence ID" value="SFR85930.1"/>
    <property type="molecule type" value="Genomic_DNA"/>
</dbReference>
<keyword evidence="2" id="KW-0472">Membrane</keyword>
<dbReference type="Proteomes" id="UP000199062">
    <property type="component" value="Unassembled WGS sequence"/>
</dbReference>
<dbReference type="OrthoDB" id="11368at2157"/>
<keyword evidence="2" id="KW-1133">Transmembrane helix</keyword>
<dbReference type="CDD" id="cd00090">
    <property type="entry name" value="HTH_ARSR"/>
    <property type="match status" value="1"/>
</dbReference>
<evidence type="ECO:0000256" key="2">
    <source>
        <dbReference type="SAM" id="Phobius"/>
    </source>
</evidence>
<keyword evidence="2" id="KW-0812">Transmembrane</keyword>
<dbReference type="Pfam" id="PF24267">
    <property type="entry name" value="HVO_1552_C"/>
    <property type="match status" value="1"/>
</dbReference>
<evidence type="ECO:0000259" key="3">
    <source>
        <dbReference type="Pfam" id="PF24267"/>
    </source>
</evidence>
<feature type="domain" description="HVO-1552 C-terminal" evidence="3">
    <location>
        <begin position="107"/>
        <end position="229"/>
    </location>
</feature>